<dbReference type="InterPro" id="IPR000642">
    <property type="entry name" value="Peptidase_M41"/>
</dbReference>
<proteinExistence type="inferred from homology"/>
<evidence type="ECO:0000256" key="2">
    <source>
        <dbReference type="ARBA" id="ARBA00010044"/>
    </source>
</evidence>
<dbReference type="EMBL" id="CYZR01000002">
    <property type="protein sequence ID" value="CUN65197.1"/>
    <property type="molecule type" value="Genomic_DNA"/>
</dbReference>
<evidence type="ECO:0000256" key="11">
    <source>
        <dbReference type="ARBA" id="ARBA00022989"/>
    </source>
</evidence>
<keyword evidence="6 14" id="KW-0479">Metal-binding</keyword>
<sequence length="584" mass="64807">MQILKNKKVLALGVLAIISLCFMIYFKFTTPKASLINYETFLNNLNNNEIKIVNIISDNEIGVTLKNNSSYITSNPDSPNFKENLLNKGISVTQNNNVPLKTTIPASVLVVAISLMFLTLANKNSSFSPVSKLNLKSINENTDFKFNFSSVAGNEEAKESVKDIIDFLKNPEKYKKYGARMPKGIILYGEPGTGKTLLAKAVAGEANVPFFAMSGSDFVQMYVGVGASRVRDLFKKAKARGKAVIFIDEIDAIGKKRASGKNASGNDERDQTLNALLTEMSGFSEKEGIVVMAATNRLDTLDSALLRPGRFDRHVEVSLPDINAREAIINLYLKNKPNKDINIRNLAEKTAYFSGAKIESLINEAAILAAKEDSTFIYEKHLNIAFSIITAGYEKNDTSYIKKEDRKITAFHEAGHALLSMILLPEDKVSKITIIPTTKGAGGYTLTIPEDKSYHTSLYLKRRIMVLLAGRASEELIFGKDKITTGAHNDIAKCTSMIKSMITEYGMGDSLGLLSLNSLENLQNGFSSNLLEEFKSLSENLYENCKYILKENIDILKELSTELLEKETLEYMDLEKYISKLKNK</sequence>
<dbReference type="Pfam" id="PF01434">
    <property type="entry name" value="Peptidase_M41"/>
    <property type="match status" value="1"/>
</dbReference>
<feature type="transmembrane region" description="Helical" evidence="14">
    <location>
        <begin position="9"/>
        <end position="28"/>
    </location>
</feature>
<evidence type="ECO:0000256" key="14">
    <source>
        <dbReference type="HAMAP-Rule" id="MF_01458"/>
    </source>
</evidence>
<dbReference type="Gene3D" id="3.30.720.210">
    <property type="match status" value="1"/>
</dbReference>
<dbReference type="InterPro" id="IPR003960">
    <property type="entry name" value="ATPase_AAA_CS"/>
</dbReference>
<dbReference type="Gene3D" id="3.40.50.300">
    <property type="entry name" value="P-loop containing nucleotide triphosphate hydrolases"/>
    <property type="match status" value="1"/>
</dbReference>
<comment type="similarity">
    <text evidence="15">Belongs to the AAA ATPase family.</text>
</comment>
<dbReference type="InterPro" id="IPR011546">
    <property type="entry name" value="Pept_M41_FtsH_extracell"/>
</dbReference>
<dbReference type="InterPro" id="IPR027417">
    <property type="entry name" value="P-loop_NTPase"/>
</dbReference>
<dbReference type="Proteomes" id="UP000095488">
    <property type="component" value="Unassembled WGS sequence"/>
</dbReference>
<dbReference type="GO" id="GO:0008237">
    <property type="term" value="F:metallopeptidase activity"/>
    <property type="evidence" value="ECO:0007669"/>
    <property type="project" value="UniProtKB-KW"/>
</dbReference>
<protein>
    <recommendedName>
        <fullName evidence="14">ATP-dependent zinc metalloprotease FtsH</fullName>
        <ecNumber evidence="14">3.4.24.-</ecNumber>
    </recommendedName>
</protein>
<feature type="binding site" evidence="14">
    <location>
        <position position="412"/>
    </location>
    <ligand>
        <name>Zn(2+)</name>
        <dbReference type="ChEBI" id="CHEBI:29105"/>
        <note>catalytic</note>
    </ligand>
</feature>
<dbReference type="InterPro" id="IPR037219">
    <property type="entry name" value="Peptidase_M41-like"/>
</dbReference>
<dbReference type="InterPro" id="IPR005936">
    <property type="entry name" value="FtsH"/>
</dbReference>
<dbReference type="HAMAP" id="MF_01458">
    <property type="entry name" value="FtsH"/>
    <property type="match status" value="1"/>
</dbReference>
<dbReference type="RefSeq" id="WP_055257771.1">
    <property type="nucleotide sequence ID" value="NZ_BCMV01000039.1"/>
</dbReference>
<evidence type="ECO:0000259" key="16">
    <source>
        <dbReference type="SMART" id="SM00382"/>
    </source>
</evidence>
<dbReference type="InterPro" id="IPR003959">
    <property type="entry name" value="ATPase_AAA_core"/>
</dbReference>
<keyword evidence="7 14" id="KW-0547">Nucleotide-binding</keyword>
<dbReference type="CDD" id="cd19501">
    <property type="entry name" value="RecA-like_FtsH"/>
    <property type="match status" value="1"/>
</dbReference>
<comment type="subunit">
    <text evidence="14">Homohexamer.</text>
</comment>
<evidence type="ECO:0000256" key="6">
    <source>
        <dbReference type="ARBA" id="ARBA00022723"/>
    </source>
</evidence>
<dbReference type="SMART" id="SM00382">
    <property type="entry name" value="AAA"/>
    <property type="match status" value="1"/>
</dbReference>
<comment type="function">
    <text evidence="14">Acts as a processive, ATP-dependent zinc metallopeptidase for both cytoplasmic and membrane proteins. Plays a role in the quality control of integral membrane proteins.</text>
</comment>
<dbReference type="SUPFAM" id="SSF52540">
    <property type="entry name" value="P-loop containing nucleoside triphosphate hydrolases"/>
    <property type="match status" value="1"/>
</dbReference>
<feature type="active site" evidence="14">
    <location>
        <position position="413"/>
    </location>
</feature>
<keyword evidence="4 14" id="KW-0645">Protease</keyword>
<evidence type="ECO:0000313" key="17">
    <source>
        <dbReference type="EMBL" id="CUN65197.1"/>
    </source>
</evidence>
<evidence type="ECO:0000256" key="3">
    <source>
        <dbReference type="ARBA" id="ARBA00022475"/>
    </source>
</evidence>
<dbReference type="Gene3D" id="1.10.8.60">
    <property type="match status" value="1"/>
</dbReference>
<keyword evidence="11 14" id="KW-1133">Transmembrane helix</keyword>
<dbReference type="EC" id="3.4.24.-" evidence="14"/>
<accession>A0ABP2AN98</accession>
<gene>
    <name evidence="17" type="primary">ftsH_1</name>
    <name evidence="14" type="synonym">ftsH</name>
    <name evidence="17" type="ORF">ERS852473_00749</name>
</gene>
<evidence type="ECO:0000256" key="9">
    <source>
        <dbReference type="ARBA" id="ARBA00022833"/>
    </source>
</evidence>
<dbReference type="InterPro" id="IPR003593">
    <property type="entry name" value="AAA+_ATPase"/>
</dbReference>
<dbReference type="PANTHER" id="PTHR23076:SF97">
    <property type="entry name" value="ATP-DEPENDENT ZINC METALLOPROTEASE YME1L1"/>
    <property type="match status" value="1"/>
</dbReference>
<evidence type="ECO:0000256" key="1">
    <source>
        <dbReference type="ARBA" id="ARBA00004370"/>
    </source>
</evidence>
<evidence type="ECO:0000256" key="12">
    <source>
        <dbReference type="ARBA" id="ARBA00023049"/>
    </source>
</evidence>
<comment type="caution">
    <text evidence="14">Lacks conserved residue(s) required for the propagation of feature annotation.</text>
</comment>
<keyword evidence="8 14" id="KW-0378">Hydrolase</keyword>
<feature type="binding site" evidence="14">
    <location>
        <position position="416"/>
    </location>
    <ligand>
        <name>Zn(2+)</name>
        <dbReference type="ChEBI" id="CHEBI:29105"/>
        <note>catalytic</note>
    </ligand>
</feature>
<dbReference type="SUPFAM" id="SSF140990">
    <property type="entry name" value="FtsH protease domain-like"/>
    <property type="match status" value="1"/>
</dbReference>
<comment type="subcellular location">
    <subcellularLocation>
        <location evidence="14">Cell membrane</location>
        <topology evidence="14">Multi-pass membrane protein</topology>
        <orientation evidence="14">Cytoplasmic side</orientation>
    </subcellularLocation>
    <subcellularLocation>
        <location evidence="1">Membrane</location>
    </subcellularLocation>
</comment>
<dbReference type="Pfam" id="PF17862">
    <property type="entry name" value="AAA_lid_3"/>
    <property type="match status" value="1"/>
</dbReference>
<dbReference type="PROSITE" id="PS00674">
    <property type="entry name" value="AAA"/>
    <property type="match status" value="1"/>
</dbReference>
<dbReference type="Pfam" id="PF06480">
    <property type="entry name" value="FtsH_ext"/>
    <property type="match status" value="1"/>
</dbReference>
<organism evidence="17 18">
    <name type="scientific">Sarcina ventriculi</name>
    <name type="common">Clostridium ventriculi</name>
    <dbReference type="NCBI Taxonomy" id="1267"/>
    <lineage>
        <taxon>Bacteria</taxon>
        <taxon>Bacillati</taxon>
        <taxon>Bacillota</taxon>
        <taxon>Clostridia</taxon>
        <taxon>Eubacteriales</taxon>
        <taxon>Clostridiaceae</taxon>
        <taxon>Sarcina</taxon>
    </lineage>
</organism>
<comment type="similarity">
    <text evidence="2 14">In the C-terminal section; belongs to the peptidase M41 family.</text>
</comment>
<feature type="domain" description="AAA+ ATPase" evidence="16">
    <location>
        <begin position="181"/>
        <end position="321"/>
    </location>
</feature>
<evidence type="ECO:0000256" key="13">
    <source>
        <dbReference type="ARBA" id="ARBA00023136"/>
    </source>
</evidence>
<keyword evidence="3 14" id="KW-1003">Cell membrane</keyword>
<dbReference type="InterPro" id="IPR041569">
    <property type="entry name" value="AAA_lid_3"/>
</dbReference>
<feature type="binding site" evidence="14">
    <location>
        <position position="490"/>
    </location>
    <ligand>
        <name>Zn(2+)</name>
        <dbReference type="ChEBI" id="CHEBI:29105"/>
        <note>catalytic</note>
    </ligand>
</feature>
<evidence type="ECO:0000256" key="8">
    <source>
        <dbReference type="ARBA" id="ARBA00022801"/>
    </source>
</evidence>
<keyword evidence="12 14" id="KW-0482">Metalloprotease</keyword>
<keyword evidence="13 14" id="KW-0472">Membrane</keyword>
<reference evidence="17 18" key="1">
    <citation type="submission" date="2015-09" db="EMBL/GenBank/DDBJ databases">
        <authorList>
            <consortium name="Pathogen Informatics"/>
            <person name="Wu L."/>
            <person name="Ma J."/>
        </authorList>
    </citation>
    <scope>NUCLEOTIDE SEQUENCE [LARGE SCALE GENOMIC DNA]</scope>
    <source>
        <strain evidence="17 18">2789STDY5834858</strain>
    </source>
</reference>
<dbReference type="Pfam" id="PF00004">
    <property type="entry name" value="AAA"/>
    <property type="match status" value="1"/>
</dbReference>
<evidence type="ECO:0000256" key="7">
    <source>
        <dbReference type="ARBA" id="ARBA00022741"/>
    </source>
</evidence>
<dbReference type="Gene3D" id="1.20.58.760">
    <property type="entry name" value="Peptidase M41"/>
    <property type="match status" value="1"/>
</dbReference>
<comment type="similarity">
    <text evidence="14">In the central section; belongs to the AAA ATPase family.</text>
</comment>
<comment type="caution">
    <text evidence="17">The sequence shown here is derived from an EMBL/GenBank/DDBJ whole genome shotgun (WGS) entry which is preliminary data.</text>
</comment>
<keyword evidence="18" id="KW-1185">Reference proteome</keyword>
<feature type="binding site" evidence="14">
    <location>
        <begin position="189"/>
        <end position="196"/>
    </location>
    <ligand>
        <name>ATP</name>
        <dbReference type="ChEBI" id="CHEBI:30616"/>
    </ligand>
</feature>
<evidence type="ECO:0000313" key="18">
    <source>
        <dbReference type="Proteomes" id="UP000095488"/>
    </source>
</evidence>
<comment type="cofactor">
    <cofactor evidence="14">
        <name>Zn(2+)</name>
        <dbReference type="ChEBI" id="CHEBI:29105"/>
    </cofactor>
    <text evidence="14">Binds 1 zinc ion per subunit.</text>
</comment>
<keyword evidence="5 14" id="KW-0812">Transmembrane</keyword>
<dbReference type="PANTHER" id="PTHR23076">
    <property type="entry name" value="METALLOPROTEASE M41 FTSH"/>
    <property type="match status" value="1"/>
</dbReference>
<evidence type="ECO:0000256" key="10">
    <source>
        <dbReference type="ARBA" id="ARBA00022840"/>
    </source>
</evidence>
<name>A0ABP2AN98_SARVE</name>
<keyword evidence="9 14" id="KW-0862">Zinc</keyword>
<evidence type="ECO:0000256" key="5">
    <source>
        <dbReference type="ARBA" id="ARBA00022692"/>
    </source>
</evidence>
<evidence type="ECO:0000256" key="15">
    <source>
        <dbReference type="RuleBase" id="RU003651"/>
    </source>
</evidence>
<keyword evidence="10 14" id="KW-0067">ATP-binding</keyword>
<evidence type="ECO:0000256" key="4">
    <source>
        <dbReference type="ARBA" id="ARBA00022670"/>
    </source>
</evidence>